<keyword evidence="2" id="KW-1185">Reference proteome</keyword>
<gene>
    <name evidence="1" type="ORF">O181_023433</name>
</gene>
<dbReference type="AlphaFoldDB" id="A0A9Q3CIS4"/>
<protein>
    <submittedName>
        <fullName evidence="1">Uncharacterized protein</fullName>
    </submittedName>
</protein>
<reference evidence="1" key="1">
    <citation type="submission" date="2021-03" db="EMBL/GenBank/DDBJ databases">
        <title>Draft genome sequence of rust myrtle Austropuccinia psidii MF-1, a brazilian biotype.</title>
        <authorList>
            <person name="Quecine M.C."/>
            <person name="Pachon D.M.R."/>
            <person name="Bonatelli M.L."/>
            <person name="Correr F.H."/>
            <person name="Franceschini L.M."/>
            <person name="Leite T.F."/>
            <person name="Margarido G.R.A."/>
            <person name="Almeida C.A."/>
            <person name="Ferrarezi J.A."/>
            <person name="Labate C.A."/>
        </authorList>
    </citation>
    <scope>NUCLEOTIDE SEQUENCE</scope>
    <source>
        <strain evidence="1">MF-1</strain>
    </source>
</reference>
<organism evidence="1 2">
    <name type="scientific">Austropuccinia psidii MF-1</name>
    <dbReference type="NCBI Taxonomy" id="1389203"/>
    <lineage>
        <taxon>Eukaryota</taxon>
        <taxon>Fungi</taxon>
        <taxon>Dikarya</taxon>
        <taxon>Basidiomycota</taxon>
        <taxon>Pucciniomycotina</taxon>
        <taxon>Pucciniomycetes</taxon>
        <taxon>Pucciniales</taxon>
        <taxon>Sphaerophragmiaceae</taxon>
        <taxon>Austropuccinia</taxon>
    </lineage>
</organism>
<evidence type="ECO:0000313" key="2">
    <source>
        <dbReference type="Proteomes" id="UP000765509"/>
    </source>
</evidence>
<accession>A0A9Q3CIS4</accession>
<proteinExistence type="predicted"/>
<sequence length="164" mass="18982">MHQPQGPSLDNPYQKAIKKDVLLDNKSISSSQYQDGDSMTYSKKKALKQISEASSWPNFSCLGEYDHMGLIDSIYGLFIDVPSIPEYWITASLNTALKGHASICYTEMKKNIAEETDHVHRNGTWIWQKTMSLENDKYSVNQDPYEWYLRKYTRIKSIDTQMNI</sequence>
<name>A0A9Q3CIS4_9BASI</name>
<dbReference type="EMBL" id="AVOT02007351">
    <property type="protein sequence ID" value="MBW0483718.1"/>
    <property type="molecule type" value="Genomic_DNA"/>
</dbReference>
<comment type="caution">
    <text evidence="1">The sequence shown here is derived from an EMBL/GenBank/DDBJ whole genome shotgun (WGS) entry which is preliminary data.</text>
</comment>
<evidence type="ECO:0000313" key="1">
    <source>
        <dbReference type="EMBL" id="MBW0483718.1"/>
    </source>
</evidence>
<dbReference type="Proteomes" id="UP000765509">
    <property type="component" value="Unassembled WGS sequence"/>
</dbReference>